<feature type="transmembrane region" description="Helical" evidence="5">
    <location>
        <begin position="58"/>
        <end position="75"/>
    </location>
</feature>
<sequence>MNELAVWLETGKQARVIFAQYEQKRKELQSRLDRRDYHVSDLYKQSGCFAAIAKSNTFFLLSMAVVLLNAVWIGVEADAPNRTSMNALNAEQTAIEHIFCFVFTMEIVIRFCA</sequence>
<evidence type="ECO:0000256" key="4">
    <source>
        <dbReference type="ARBA" id="ARBA00023136"/>
    </source>
</evidence>
<evidence type="ECO:0000313" key="6">
    <source>
        <dbReference type="EMBL" id="CAE7556762.1"/>
    </source>
</evidence>
<dbReference type="EMBL" id="CAJNDS010002651">
    <property type="protein sequence ID" value="CAE7556762.1"/>
    <property type="molecule type" value="Genomic_DNA"/>
</dbReference>
<keyword evidence="2 5" id="KW-0812">Transmembrane</keyword>
<proteinExistence type="predicted"/>
<keyword evidence="4 5" id="KW-0472">Membrane</keyword>
<protein>
    <submittedName>
        <fullName evidence="6">Uncharacterized protein</fullName>
    </submittedName>
</protein>
<evidence type="ECO:0000313" key="7">
    <source>
        <dbReference type="Proteomes" id="UP000604046"/>
    </source>
</evidence>
<dbReference type="GO" id="GO:0016020">
    <property type="term" value="C:membrane"/>
    <property type="evidence" value="ECO:0007669"/>
    <property type="project" value="UniProtKB-SubCell"/>
</dbReference>
<keyword evidence="7" id="KW-1185">Reference proteome</keyword>
<name>A0A812TZT1_9DINO</name>
<comment type="subcellular location">
    <subcellularLocation>
        <location evidence="1">Membrane</location>
        <topology evidence="1">Multi-pass membrane protein</topology>
    </subcellularLocation>
</comment>
<evidence type="ECO:0000256" key="1">
    <source>
        <dbReference type="ARBA" id="ARBA00004141"/>
    </source>
</evidence>
<feature type="non-terminal residue" evidence="6">
    <location>
        <position position="1"/>
    </location>
</feature>
<comment type="caution">
    <text evidence="6">The sequence shown here is derived from an EMBL/GenBank/DDBJ whole genome shotgun (WGS) entry which is preliminary data.</text>
</comment>
<dbReference type="AlphaFoldDB" id="A0A812TZT1"/>
<dbReference type="InterPro" id="IPR027359">
    <property type="entry name" value="Volt_channel_dom_sf"/>
</dbReference>
<evidence type="ECO:0000256" key="5">
    <source>
        <dbReference type="SAM" id="Phobius"/>
    </source>
</evidence>
<evidence type="ECO:0000256" key="3">
    <source>
        <dbReference type="ARBA" id="ARBA00022989"/>
    </source>
</evidence>
<dbReference type="OrthoDB" id="10461193at2759"/>
<gene>
    <name evidence="6" type="ORF">SNAT2548_LOCUS31314</name>
</gene>
<dbReference type="Proteomes" id="UP000604046">
    <property type="component" value="Unassembled WGS sequence"/>
</dbReference>
<accession>A0A812TZT1</accession>
<evidence type="ECO:0000256" key="2">
    <source>
        <dbReference type="ARBA" id="ARBA00022692"/>
    </source>
</evidence>
<keyword evidence="3 5" id="KW-1133">Transmembrane helix</keyword>
<reference evidence="6" key="1">
    <citation type="submission" date="2021-02" db="EMBL/GenBank/DDBJ databases">
        <authorList>
            <person name="Dougan E. K."/>
            <person name="Rhodes N."/>
            <person name="Thang M."/>
            <person name="Chan C."/>
        </authorList>
    </citation>
    <scope>NUCLEOTIDE SEQUENCE</scope>
</reference>
<dbReference type="Gene3D" id="1.20.120.350">
    <property type="entry name" value="Voltage-gated potassium channels. Chain C"/>
    <property type="match status" value="1"/>
</dbReference>
<organism evidence="6 7">
    <name type="scientific">Symbiodinium natans</name>
    <dbReference type="NCBI Taxonomy" id="878477"/>
    <lineage>
        <taxon>Eukaryota</taxon>
        <taxon>Sar</taxon>
        <taxon>Alveolata</taxon>
        <taxon>Dinophyceae</taxon>
        <taxon>Suessiales</taxon>
        <taxon>Symbiodiniaceae</taxon>
        <taxon>Symbiodinium</taxon>
    </lineage>
</organism>